<feature type="domain" description="HTH luxR-type" evidence="4">
    <location>
        <begin position="135"/>
        <end position="200"/>
    </location>
</feature>
<dbReference type="eggNOG" id="COG2197">
    <property type="taxonomic scope" value="Bacteria"/>
</dbReference>
<accession>A0A074TD63</accession>
<dbReference type="InterPro" id="IPR000792">
    <property type="entry name" value="Tscrpt_reg_LuxR_C"/>
</dbReference>
<dbReference type="SUPFAM" id="SSF46894">
    <property type="entry name" value="C-terminal effector domain of the bipartite response regulators"/>
    <property type="match status" value="1"/>
</dbReference>
<dbReference type="Gene3D" id="3.30.450.80">
    <property type="entry name" value="Transcription factor LuxR-like, autoinducer-binding domain"/>
    <property type="match status" value="1"/>
</dbReference>
<sequence length="202" mass="22460">MDLRQSQPVFEKLAPGGYYVALRVGFSSPEDEINCLDQGWIDLYTQLGLYVHDPAMRWVYSNFGAIRWSEIDLPDPIGVISLSRQMKLGFGASVSFSRAEDIGKRSYAVLFHPDREFEDAELNEALDALRALHHVPQVAPSLTPAEAEAIRMRASGLRLKQIAAELEISESAVKARIASACRKFDAKNPNEMLAIAAARRLV</sequence>
<dbReference type="CDD" id="cd06170">
    <property type="entry name" value="LuxR_C_like"/>
    <property type="match status" value="1"/>
</dbReference>
<keyword evidence="2" id="KW-0238">DNA-binding</keyword>
<dbReference type="InterPro" id="IPR036388">
    <property type="entry name" value="WH-like_DNA-bd_sf"/>
</dbReference>
<evidence type="ECO:0000256" key="3">
    <source>
        <dbReference type="ARBA" id="ARBA00023163"/>
    </source>
</evidence>
<evidence type="ECO:0000313" key="5">
    <source>
        <dbReference type="EMBL" id="KEP69716.1"/>
    </source>
</evidence>
<evidence type="ECO:0000256" key="1">
    <source>
        <dbReference type="ARBA" id="ARBA00023015"/>
    </source>
</evidence>
<evidence type="ECO:0000259" key="4">
    <source>
        <dbReference type="PROSITE" id="PS50043"/>
    </source>
</evidence>
<keyword evidence="1" id="KW-0805">Transcription regulation</keyword>
<evidence type="ECO:0000256" key="2">
    <source>
        <dbReference type="ARBA" id="ARBA00023125"/>
    </source>
</evidence>
<keyword evidence="6" id="KW-1185">Reference proteome</keyword>
<dbReference type="InterPro" id="IPR016032">
    <property type="entry name" value="Sig_transdc_resp-reg_C-effctor"/>
</dbReference>
<dbReference type="GO" id="GO:0003677">
    <property type="term" value="F:DNA binding"/>
    <property type="evidence" value="ECO:0007669"/>
    <property type="project" value="UniProtKB-KW"/>
</dbReference>
<dbReference type="InterPro" id="IPR036693">
    <property type="entry name" value="TF_LuxR_autoind-bd_dom_sf"/>
</dbReference>
<proteinExistence type="predicted"/>
<dbReference type="InterPro" id="IPR005143">
    <property type="entry name" value="TF_LuxR_autoind-bd_dom"/>
</dbReference>
<dbReference type="STRING" id="1185766.SAMN05216224_1011006"/>
<keyword evidence="3" id="KW-0804">Transcription</keyword>
<gene>
    <name evidence="5" type="ORF">DL1_02560</name>
</gene>
<dbReference type="Gene3D" id="1.10.10.10">
    <property type="entry name" value="Winged helix-like DNA-binding domain superfamily/Winged helix DNA-binding domain"/>
    <property type="match status" value="1"/>
</dbReference>
<dbReference type="PRINTS" id="PR00038">
    <property type="entry name" value="HTHLUXR"/>
</dbReference>
<dbReference type="EMBL" id="JHEH01000011">
    <property type="protein sequence ID" value="KEP69716.1"/>
    <property type="molecule type" value="Genomic_DNA"/>
</dbReference>
<dbReference type="RefSeq" id="WP_038065901.1">
    <property type="nucleotide sequence ID" value="NZ_FOVB01000001.1"/>
</dbReference>
<dbReference type="AlphaFoldDB" id="A0A074TD63"/>
<name>A0A074TD63_9RHOB</name>
<dbReference type="GO" id="GO:0006355">
    <property type="term" value="P:regulation of DNA-templated transcription"/>
    <property type="evidence" value="ECO:0007669"/>
    <property type="project" value="InterPro"/>
</dbReference>
<dbReference type="OrthoDB" id="7826109at2"/>
<dbReference type="SMART" id="SM00421">
    <property type="entry name" value="HTH_LUXR"/>
    <property type="match status" value="1"/>
</dbReference>
<organism evidence="5 6">
    <name type="scientific">Thioclava dalianensis</name>
    <dbReference type="NCBI Taxonomy" id="1185766"/>
    <lineage>
        <taxon>Bacteria</taxon>
        <taxon>Pseudomonadati</taxon>
        <taxon>Pseudomonadota</taxon>
        <taxon>Alphaproteobacteria</taxon>
        <taxon>Rhodobacterales</taxon>
        <taxon>Paracoccaceae</taxon>
        <taxon>Thioclava</taxon>
    </lineage>
</organism>
<dbReference type="PROSITE" id="PS50043">
    <property type="entry name" value="HTH_LUXR_2"/>
    <property type="match status" value="1"/>
</dbReference>
<dbReference type="Pfam" id="PF00196">
    <property type="entry name" value="GerE"/>
    <property type="match status" value="1"/>
</dbReference>
<comment type="caution">
    <text evidence="5">The sequence shown here is derived from an EMBL/GenBank/DDBJ whole genome shotgun (WGS) entry which is preliminary data.</text>
</comment>
<dbReference type="Pfam" id="PF03472">
    <property type="entry name" value="Autoind_bind"/>
    <property type="match status" value="1"/>
</dbReference>
<dbReference type="Proteomes" id="UP000027725">
    <property type="component" value="Unassembled WGS sequence"/>
</dbReference>
<reference evidence="5 6" key="1">
    <citation type="submission" date="2014-03" db="EMBL/GenBank/DDBJ databases">
        <title>The draft genome sequence of Thioclava dalianensis DLFJ1-1.</title>
        <authorList>
            <person name="Lai Q."/>
            <person name="Shao Z."/>
        </authorList>
    </citation>
    <scope>NUCLEOTIDE SEQUENCE [LARGE SCALE GENOMIC DNA]</scope>
    <source>
        <strain evidence="5 6">DLFJ1-1</strain>
    </source>
</reference>
<evidence type="ECO:0000313" key="6">
    <source>
        <dbReference type="Proteomes" id="UP000027725"/>
    </source>
</evidence>
<protein>
    <submittedName>
        <fullName evidence="5">LuxR family transcriptional regulator</fullName>
    </submittedName>
</protein>
<dbReference type="SUPFAM" id="SSF75516">
    <property type="entry name" value="Pheromone-binding domain of LuxR-like quorum-sensing transcription factors"/>
    <property type="match status" value="1"/>
</dbReference>